<dbReference type="PANTHER" id="PTHR42829">
    <property type="entry name" value="NADH-UBIQUINONE OXIDOREDUCTASE CHAIN 5"/>
    <property type="match status" value="1"/>
</dbReference>
<feature type="transmembrane region" description="Helical" evidence="6">
    <location>
        <begin position="64"/>
        <end position="82"/>
    </location>
</feature>
<evidence type="ECO:0000256" key="2">
    <source>
        <dbReference type="ARBA" id="ARBA00022692"/>
    </source>
</evidence>
<proteinExistence type="predicted"/>
<evidence type="ECO:0000313" key="9">
    <source>
        <dbReference type="Proteomes" id="UP001521150"/>
    </source>
</evidence>
<feature type="transmembrane region" description="Helical" evidence="6">
    <location>
        <begin position="350"/>
        <end position="372"/>
    </location>
</feature>
<sequence length="513" mass="53042">MPPFSFAVDGLSATMLVTLAVILVAVLVFAAADIGASLRFYVLMLVFAVAMAITVTATNIVTLLVGWEIMGAMSYALIAFWWREPRRATSGAIAFLTTRAGDLGLYLAAGAAFANGQTDLSGLSGDLVAAGIVIAALGKSAQLPFSFWLSRAMDGPSPVSALLHSATMVAAGAYLLIRVNPLLEQTGWAGPVVAWVGVITALVLGAVAVAQTDFKQMLAASTCSQVGFMVLAAGTGGAQAGTAHLVAHAAIKSLLFLAAGAWLTILGTKQLPELRGAARKYPLIGVTFTIGALSLAGVPPLSLWITKDAVLATAPTAIYVVGLAAVVLSGVYVGRALQHVWAREGQRQKANVLLQVPLPFLAAAAAVFGLVIAPELHLTWWELVLSGGLAIVGIALGRVAFQAKALEGWLGLEPATRKVIVKPTMALAAALARFDDKAVDGGVRAAAATGDLFAKVASGRIEVTVDGVVHRIGAAAKALGRWARRPQTGQLHHYYAQAAVALALLAVLLMIVR</sequence>
<dbReference type="Gene3D" id="1.20.5.2700">
    <property type="match status" value="2"/>
</dbReference>
<dbReference type="InterPro" id="IPR001750">
    <property type="entry name" value="ND/Mrp_TM"/>
</dbReference>
<keyword evidence="3 6" id="KW-1133">Transmembrane helix</keyword>
<gene>
    <name evidence="8" type="ORF">LWC34_49320</name>
</gene>
<comment type="subcellular location">
    <subcellularLocation>
        <location evidence="1">Endomembrane system</location>
        <topology evidence="1">Multi-pass membrane protein</topology>
    </subcellularLocation>
    <subcellularLocation>
        <location evidence="5">Membrane</location>
        <topology evidence="5">Multi-pass membrane protein</topology>
    </subcellularLocation>
</comment>
<feature type="transmembrane region" description="Helical" evidence="6">
    <location>
        <begin position="378"/>
        <end position="401"/>
    </location>
</feature>
<feature type="transmembrane region" description="Helical" evidence="6">
    <location>
        <begin position="283"/>
        <end position="305"/>
    </location>
</feature>
<evidence type="ECO:0000259" key="7">
    <source>
        <dbReference type="Pfam" id="PF00361"/>
    </source>
</evidence>
<evidence type="ECO:0000256" key="6">
    <source>
        <dbReference type="SAM" id="Phobius"/>
    </source>
</evidence>
<feature type="transmembrane region" description="Helical" evidence="6">
    <location>
        <begin position="159"/>
        <end position="177"/>
    </location>
</feature>
<comment type="caution">
    <text evidence="8">The sequence shown here is derived from an EMBL/GenBank/DDBJ whole genome shotgun (WGS) entry which is preliminary data.</text>
</comment>
<feature type="transmembrane region" description="Helical" evidence="6">
    <location>
        <begin position="120"/>
        <end position="138"/>
    </location>
</feature>
<feature type="transmembrane region" description="Helical" evidence="6">
    <location>
        <begin position="245"/>
        <end position="263"/>
    </location>
</feature>
<feature type="transmembrane region" description="Helical" evidence="6">
    <location>
        <begin position="317"/>
        <end position="338"/>
    </location>
</feature>
<protein>
    <submittedName>
        <fullName evidence="8">NADH-quinone oxidoreductase subunit L</fullName>
    </submittedName>
</protein>
<evidence type="ECO:0000256" key="4">
    <source>
        <dbReference type="ARBA" id="ARBA00023136"/>
    </source>
</evidence>
<dbReference type="Proteomes" id="UP001521150">
    <property type="component" value="Unassembled WGS sequence"/>
</dbReference>
<dbReference type="EMBL" id="JAJVCN010000004">
    <property type="protein sequence ID" value="MCE7010753.1"/>
    <property type="molecule type" value="Genomic_DNA"/>
</dbReference>
<feature type="transmembrane region" description="Helical" evidence="6">
    <location>
        <begin position="12"/>
        <end position="31"/>
    </location>
</feature>
<evidence type="ECO:0000313" key="8">
    <source>
        <dbReference type="EMBL" id="MCE7010753.1"/>
    </source>
</evidence>
<feature type="transmembrane region" description="Helical" evidence="6">
    <location>
        <begin position="494"/>
        <end position="512"/>
    </location>
</feature>
<feature type="transmembrane region" description="Helical" evidence="6">
    <location>
        <begin position="189"/>
        <end position="210"/>
    </location>
</feature>
<dbReference type="PANTHER" id="PTHR42829:SF2">
    <property type="entry name" value="NADH-UBIQUINONE OXIDOREDUCTASE CHAIN 5"/>
    <property type="match status" value="1"/>
</dbReference>
<feature type="domain" description="NADH:quinone oxidoreductase/Mrp antiporter transmembrane" evidence="7">
    <location>
        <begin position="57"/>
        <end position="328"/>
    </location>
</feature>
<dbReference type="Pfam" id="PF00361">
    <property type="entry name" value="Proton_antipo_M"/>
    <property type="match status" value="1"/>
</dbReference>
<evidence type="ECO:0000256" key="3">
    <source>
        <dbReference type="ARBA" id="ARBA00022989"/>
    </source>
</evidence>
<feature type="transmembrane region" description="Helical" evidence="6">
    <location>
        <begin position="217"/>
        <end position="239"/>
    </location>
</feature>
<dbReference type="PRINTS" id="PR01434">
    <property type="entry name" value="NADHDHGNASE5"/>
</dbReference>
<organism evidence="8 9">
    <name type="scientific">Kibdelosporangium philippinense</name>
    <dbReference type="NCBI Taxonomy" id="211113"/>
    <lineage>
        <taxon>Bacteria</taxon>
        <taxon>Bacillati</taxon>
        <taxon>Actinomycetota</taxon>
        <taxon>Actinomycetes</taxon>
        <taxon>Pseudonocardiales</taxon>
        <taxon>Pseudonocardiaceae</taxon>
        <taxon>Kibdelosporangium</taxon>
    </lineage>
</organism>
<feature type="transmembrane region" description="Helical" evidence="6">
    <location>
        <begin position="94"/>
        <end position="114"/>
    </location>
</feature>
<keyword evidence="2 5" id="KW-0812">Transmembrane</keyword>
<evidence type="ECO:0000256" key="1">
    <source>
        <dbReference type="ARBA" id="ARBA00004127"/>
    </source>
</evidence>
<keyword evidence="9" id="KW-1185">Reference proteome</keyword>
<name>A0ABS8ZU55_9PSEU</name>
<evidence type="ECO:0000256" key="5">
    <source>
        <dbReference type="RuleBase" id="RU000320"/>
    </source>
</evidence>
<accession>A0ABS8ZU55</accession>
<keyword evidence="4 6" id="KW-0472">Membrane</keyword>
<dbReference type="RefSeq" id="WP_233732936.1">
    <property type="nucleotide sequence ID" value="NZ_JAJVCN010000004.1"/>
</dbReference>
<feature type="transmembrane region" description="Helical" evidence="6">
    <location>
        <begin position="38"/>
        <end position="58"/>
    </location>
</feature>
<dbReference type="InterPro" id="IPR003945">
    <property type="entry name" value="NU5C-like"/>
</dbReference>
<reference evidence="8 9" key="1">
    <citation type="submission" date="2021-12" db="EMBL/GenBank/DDBJ databases">
        <title>Genome sequence of Kibdelosporangium philippinense ATCC 49844.</title>
        <authorList>
            <person name="Fedorov E.A."/>
            <person name="Omeragic M."/>
            <person name="Shalygina K.F."/>
            <person name="Maclea K.S."/>
        </authorList>
    </citation>
    <scope>NUCLEOTIDE SEQUENCE [LARGE SCALE GENOMIC DNA]</scope>
    <source>
        <strain evidence="8 9">ATCC 49844</strain>
    </source>
</reference>